<dbReference type="EMBL" id="CAAHFG010000002">
    <property type="protein sequence ID" value="VGO14891.1"/>
    <property type="molecule type" value="Genomic_DNA"/>
</dbReference>
<dbReference type="PANTHER" id="PTHR43751:SF1">
    <property type="entry name" value="SULFATASE ATSG-RELATED"/>
    <property type="match status" value="1"/>
</dbReference>
<evidence type="ECO:0000259" key="1">
    <source>
        <dbReference type="Pfam" id="PF00884"/>
    </source>
</evidence>
<organism evidence="2 3">
    <name type="scientific">Pontiella desulfatans</name>
    <dbReference type="NCBI Taxonomy" id="2750659"/>
    <lineage>
        <taxon>Bacteria</taxon>
        <taxon>Pseudomonadati</taxon>
        <taxon>Kiritimatiellota</taxon>
        <taxon>Kiritimatiellia</taxon>
        <taxon>Kiritimatiellales</taxon>
        <taxon>Pontiellaceae</taxon>
        <taxon>Pontiella</taxon>
    </lineage>
</organism>
<feature type="domain" description="Sulfatase N-terminal" evidence="1">
    <location>
        <begin position="34"/>
        <end position="323"/>
    </location>
</feature>
<dbReference type="PANTHER" id="PTHR43751">
    <property type="entry name" value="SULFATASE"/>
    <property type="match status" value="1"/>
</dbReference>
<name>A0A6C2U5T4_PONDE</name>
<keyword evidence="3" id="KW-1185">Reference proteome</keyword>
<dbReference type="InterPro" id="IPR000917">
    <property type="entry name" value="Sulfatase_N"/>
</dbReference>
<evidence type="ECO:0000313" key="3">
    <source>
        <dbReference type="Proteomes" id="UP000366872"/>
    </source>
</evidence>
<protein>
    <submittedName>
        <fullName evidence="2">Arylsulfatase</fullName>
    </submittedName>
</protein>
<dbReference type="InterPro" id="IPR052701">
    <property type="entry name" value="GAG_Ulvan_Degrading_Sulfatases"/>
</dbReference>
<reference evidence="2 3" key="1">
    <citation type="submission" date="2019-04" db="EMBL/GenBank/DDBJ databases">
        <authorList>
            <person name="Van Vliet M D."/>
        </authorList>
    </citation>
    <scope>NUCLEOTIDE SEQUENCE [LARGE SCALE GENOMIC DNA]</scope>
    <source>
        <strain evidence="2 3">F1</strain>
    </source>
</reference>
<dbReference type="AlphaFoldDB" id="A0A6C2U5T4"/>
<evidence type="ECO:0000313" key="2">
    <source>
        <dbReference type="EMBL" id="VGO14891.1"/>
    </source>
</evidence>
<dbReference type="Pfam" id="PF00884">
    <property type="entry name" value="Sulfatase"/>
    <property type="match status" value="1"/>
</dbReference>
<dbReference type="InterPro" id="IPR017850">
    <property type="entry name" value="Alkaline_phosphatase_core_sf"/>
</dbReference>
<sequence length="532" mass="60204">MIQKWVQGLAVAGLFCAAAVSSAERPLRQAQDRPNILFCIMDDASWAHMSAYGCEWVDTPAFDRLAKEGILFRNAYTPNAKCAPSRSSILTGRNSWQLEEAANHVVNFPAKFKTFPEALKANGYLTGKTGKGWGPGDPGKVEGEKRELIGKSWSKHKEKPPAKGMSGENYAANFADFLDAAGEQEWFFWYGAREPHRRYEYGSAVRAGKKLEMIDKVPDFWPDTEVVRNDMLDYALEIEHADMHLGRMIQTLEKRGLLDNTIILMTSDNGMPFPRCKAQEYEYSNHMPLAVMWPKGIKNPGRAVDDMVSFIDFAPTFLEVAGVPFEESGMHSSPGRSLTDVFYSEKAGQVNPERDFVLIGKERHDYSRPNNAGYPIRGIVGKDHLYLYNYELDRWPTGNPELGYLDCDGGATKTEILNMRREGKDTKYWELSFGKRTVHEELFNIAADPDCLNNRATSEKAAQLKAEMKQRMEKVLKDQDDPRILGNGAVFDTYGYSQPHAWNFYERFMAGEFTPKQTGWVNPSDFEKAPLD</sequence>
<dbReference type="CDD" id="cd16027">
    <property type="entry name" value="SGSH"/>
    <property type="match status" value="1"/>
</dbReference>
<dbReference type="Proteomes" id="UP000366872">
    <property type="component" value="Unassembled WGS sequence"/>
</dbReference>
<accession>A0A6C2U5T4</accession>
<dbReference type="Gene3D" id="3.40.720.10">
    <property type="entry name" value="Alkaline Phosphatase, subunit A"/>
    <property type="match status" value="1"/>
</dbReference>
<gene>
    <name evidence="2" type="ORF">PDESU_03461</name>
</gene>
<proteinExistence type="predicted"/>
<dbReference type="RefSeq" id="WP_136080514.1">
    <property type="nucleotide sequence ID" value="NZ_CAAHFG010000002.1"/>
</dbReference>
<dbReference type="SUPFAM" id="SSF53649">
    <property type="entry name" value="Alkaline phosphatase-like"/>
    <property type="match status" value="1"/>
</dbReference>